<gene>
    <name evidence="2" type="ORF">UT42_C0044G0011</name>
</gene>
<proteinExistence type="predicted"/>
<dbReference type="Proteomes" id="UP000034048">
    <property type="component" value="Unassembled WGS sequence"/>
</dbReference>
<accession>A0A0G0RJ02</accession>
<evidence type="ECO:0000259" key="1">
    <source>
        <dbReference type="Pfam" id="PF21806"/>
    </source>
</evidence>
<feature type="domain" description="DUF6879" evidence="1">
    <location>
        <begin position="20"/>
        <end position="189"/>
    </location>
</feature>
<evidence type="ECO:0000313" key="2">
    <source>
        <dbReference type="EMBL" id="KKR13592.1"/>
    </source>
</evidence>
<evidence type="ECO:0000313" key="3">
    <source>
        <dbReference type="Proteomes" id="UP000034048"/>
    </source>
</evidence>
<protein>
    <recommendedName>
        <fullName evidence="1">DUF6879 domain-containing protein</fullName>
    </recommendedName>
</protein>
<reference evidence="2 3" key="1">
    <citation type="journal article" date="2015" name="Nature">
        <title>rRNA introns, odd ribosomes, and small enigmatic genomes across a large radiation of phyla.</title>
        <authorList>
            <person name="Brown C.T."/>
            <person name="Hug L.A."/>
            <person name="Thomas B.C."/>
            <person name="Sharon I."/>
            <person name="Castelle C.J."/>
            <person name="Singh A."/>
            <person name="Wilkins M.J."/>
            <person name="Williams K.H."/>
            <person name="Banfield J.F."/>
        </authorList>
    </citation>
    <scope>NUCLEOTIDE SEQUENCE [LARGE SCALE GENOMIC DNA]</scope>
</reference>
<dbReference type="Pfam" id="PF21806">
    <property type="entry name" value="DUF6879"/>
    <property type="match status" value="1"/>
</dbReference>
<dbReference type="InterPro" id="IPR049244">
    <property type="entry name" value="DUF6879"/>
</dbReference>
<comment type="caution">
    <text evidence="2">The sequence shown here is derived from an EMBL/GenBank/DDBJ whole genome shotgun (WGS) entry which is preliminary data.</text>
</comment>
<sequence length="205" mass="24210">MIEYFNKQEAAYFSVEEYTDHFKKCWKNLKRNFFKYESLQTYSEPNNPAFVAFEKGDWSTCKLEVFNFISSQYSLFESALQNGISLTRIRKVELPLSNYLKFEFEAYKVISYFGERIGLIKPNHKQSIKELEYFTDFVLFDNQQLFVLDYNAKGLLEGAWFVNHQKDVNKFNNFADKITKKAIPFGEFLKTMSDSTFNSNGMDSK</sequence>
<dbReference type="EMBL" id="LBWS01000044">
    <property type="protein sequence ID" value="KKR13592.1"/>
    <property type="molecule type" value="Genomic_DNA"/>
</dbReference>
<name>A0A0G0RJ02_9BACT</name>
<dbReference type="AlphaFoldDB" id="A0A0G0RJ02"/>
<organism evidence="2 3">
    <name type="scientific">Candidatus Falkowbacteria bacterium GW2011_GWA2_39_24</name>
    <dbReference type="NCBI Taxonomy" id="1618634"/>
    <lineage>
        <taxon>Bacteria</taxon>
        <taxon>Candidatus Falkowiibacteriota</taxon>
    </lineage>
</organism>